<dbReference type="PANTHER" id="PTHR22028">
    <property type="entry name" value="SFI1 SPINDLE BODY DOMAIN-CONTAINING PROTEIN-RELATED"/>
    <property type="match status" value="1"/>
</dbReference>
<feature type="region of interest" description="Disordered" evidence="1">
    <location>
        <begin position="1110"/>
        <end position="1141"/>
    </location>
</feature>
<keyword evidence="3" id="KW-1185">Reference proteome</keyword>
<dbReference type="GO" id="GO:0019902">
    <property type="term" value="F:phosphatase binding"/>
    <property type="evidence" value="ECO:0000318"/>
    <property type="project" value="GO_Central"/>
</dbReference>
<feature type="compositionally biased region" description="Gly residues" evidence="1">
    <location>
        <begin position="962"/>
        <end position="976"/>
    </location>
</feature>
<evidence type="ECO:0008006" key="4">
    <source>
        <dbReference type="Google" id="ProtNLM"/>
    </source>
</evidence>
<protein>
    <recommendedName>
        <fullName evidence="4">Sfi1 spindle body domain-containing protein</fullName>
    </recommendedName>
</protein>
<name>A0A2K3DTQ9_CHLRE</name>
<dbReference type="RefSeq" id="XP_042925093.1">
    <property type="nucleotide sequence ID" value="XM_043061693.1"/>
</dbReference>
<evidence type="ECO:0000256" key="1">
    <source>
        <dbReference type="SAM" id="MobiDB-lite"/>
    </source>
</evidence>
<evidence type="ECO:0000313" key="3">
    <source>
        <dbReference type="Proteomes" id="UP000006906"/>
    </source>
</evidence>
<dbReference type="InParanoid" id="A0A2K3DTQ9"/>
<accession>A0A2K3DTQ9</accession>
<dbReference type="PANTHER" id="PTHR22028:SF9">
    <property type="entry name" value="SFI1 SPINDLE BODY DOMAIN-CONTAINING PROTEIN"/>
    <property type="match status" value="1"/>
</dbReference>
<gene>
    <name evidence="2" type="ORF">CHLRE_04g215800v5</name>
</gene>
<feature type="compositionally biased region" description="Low complexity" evidence="1">
    <location>
        <begin position="1126"/>
        <end position="1138"/>
    </location>
</feature>
<dbReference type="InterPro" id="IPR052270">
    <property type="entry name" value="CACF_protein"/>
</dbReference>
<dbReference type="ExpressionAtlas" id="A0A2K3DTQ9">
    <property type="expression patterns" value="baseline"/>
</dbReference>
<dbReference type="Gramene" id="PNW83912">
    <property type="protein sequence ID" value="PNW83912"/>
    <property type="gene ID" value="CHLRE_04g215800v5"/>
</dbReference>
<feature type="region of interest" description="Disordered" evidence="1">
    <location>
        <begin position="1"/>
        <end position="96"/>
    </location>
</feature>
<evidence type="ECO:0000313" key="2">
    <source>
        <dbReference type="EMBL" id="PNW83912.1"/>
    </source>
</evidence>
<feature type="region of interest" description="Disordered" evidence="1">
    <location>
        <begin position="2118"/>
        <end position="2179"/>
    </location>
</feature>
<feature type="region of interest" description="Disordered" evidence="1">
    <location>
        <begin position="158"/>
        <end position="180"/>
    </location>
</feature>
<feature type="compositionally biased region" description="Low complexity" evidence="1">
    <location>
        <begin position="2324"/>
        <end position="2342"/>
    </location>
</feature>
<sequence length="2365" mass="254144">MNNDPGAQGETSPELAPSCQQPISRDDDSEELLNPAVTEALEGSTYEEGDVSIDVPPVPSEEDTGSPSGGRPGPDDVFSPLGWVRPLGEEEPSLALPPMMQSSIEIEPEAEDAQAYEQDPMAAAAVAGLVGPVDDIEFPSSRNSPDMPGASSVYLSQWEAREESQPQSPRSEHSGHSSIYQGASARTSMNGAFYEPRALIRSTDAKPGLETGDVVMLLSKGRPYIAVQAQLPYKQDKVHTVLDVAADEHLAPEREGLAYLEVIKQGPFLGFRCSAAGNRFMQPRRKAPHRLVFFNFNCGVWEQWEVLAAGEGGGDADWRNAAWSQAPFVFRSRRMPQVQLAVEVVRVGFYSLVSGGGVAAPTPGAPAAPIFAPTPRSFMLPMIPEEGNMEDQNLRRISNVLVLEWFKFVDHEKVLREGLEADLAALLEEMAQLKLNTISQVEFLRVYMNEEITSLLHHVTSRDTLIATLRAWLRRTQQVAADHMARLRHRRVLLAWRNVVDDIVYHKAAILKLRRKHSRELRDRAFWAWYGHARGTAGASTKLIFAVQRRSHALMSRVMLGWQAVIEHRKQAVRAVAVAVQRRCHRLMFTSLHAWRMLVAQRELGRAALQRALSAVRQCWLTAAFTAWRSAVASSLRTRVQVEQLAARRSARAVAAALGEWRAVARARRALRVMLVTHCSEAVMHRAFCGWRAEAVAATVRRRAAAALAFSWGSVHQRLLLRSWLEVAVVKRTTRRKLLRHVASRSGLLMGRVLFSWQALTQEARRRRMVLTRHVQMMGTRKLAIALIGWRSVTSRMSGIRRKMISAVTRLSTRRMSSAFTWWRTYAVARRALTGRAALAGSKLRRLRLDCLFSGWRDLTARFAAARRGMAAACRRMQTRTLSALFREWHSVTKAANAHRRATVRALPASTRDLMARILALWWARHCASAGSIIDSSNAVRDPGYYAAAQAERARQFALRSAGGGANAGGPGGATGSGTPNRPVAQQSGGPAAVVHLPQGASVPPTRRANNAQVQQFQGASGAPAASGSPSGAGAGSASGLTVMMSPTRPPLHPGSAAVSPRHTRDSSSGSGLPSAADAAAVLYSTTTVTPQRRVSSGDGVSYRDVLGAAAARTPSPSRPGGGSAVGSRSSSAGRVRGSGTGMVALPHSAPFIPANSPVIGAGSSPVVVEMAPGRGAEQPQRLTPIGLAELLDDEDANGEAGELEAMASVSGYADGGLEDTATSPTRDVGVEVSMLEDRGGEAGGFAGFGSPAGGGHPVSEMAWGPGFGPGSGGLGRWLAAAVLTQWRQAAVARREWRELTRRVVLSRWQKVAGTIFTAVRERVALARKLSSVADVLGARIRSTNNRRLLEDVFGAWQGAARQKKLYRTVVSRFKSRTVQGVSQLVLLEWHKLAAARAATKRRVARLVARHSATLASSVFLAWHDYTRRAVERRITAVDQASRRSKELLFSALNGWCGAAAERRARAARDARAARYARRRRLAGVFSGWRTAAEAAAHRAVVAEHAGRSVALRTAFGGWLQMASSGPRGFLPVALEASMQRAVAWRDRRLLRTCFNAFADNRVEQQLLKRQATAIREKAEASTRAAILASWRTEAAAARRAGVEILKMGARRCRRTAARCFAAWRGLVDAQAVARQAAAELAVRCDAGLLAFAFEAWQDATERAKAERVAATQRSAAEDARLLAAVKRLSRGSVWRAFEEWRQLVARRRLFHTKVLAVAHRVERVLARHVLAAWADVTARNEAMRMQANKRFLSGQHSLLRLVLRGWHERTAYLRAARAKAESRGLVAERTLLRSTWEAWCELADASKYRAETAERRACARRDGLFPSLLRTWVAMALAGAEARRLQRVALGHLLLRRYRATLRQAFGKWRGVVADRLAREDELRRCIKRKKLAFSLFKQWYWEAFDSDVQATIRRMFHSTDPAAHSPEPTRRYTTVHGASAAAMPPHDPQQQQHQMTRHVYVQPQLYGQYGINTMGTAAPRSSVAGLPVGPGAAVVGLQNRLLQVQAQQQQQHQLLHRQVAVSSSHTTTNATTARTLASSFDAMAGAAGRPMPAATPMQPGTAAAALSAAAAATYTKRTSMVTVSRQVAATTAVTSAAAVLGRAGAAVAAPRSTLGSIQLHSESDDSDDPDTLGSMRAAPAAAGTRRGIEQAASFGSWAQPGGRGAAPVPAPAPAPAAGANTAAARTAGALAASVNSARAAATAAAAAATAPAGSSATTFEAVTAMNAVLVNVANQLTEVSRASLEIAAGVVAGGAAGGMLSPNAARAFGGAGTGPGSVASGGAPGSGGAKLPGVVPTWRQVASNQLYDELYDGEQAGVAEGDEGAGAVEGQADGEGAAGVTYSNVIFGEGEQEVGDGEEEEDA</sequence>
<feature type="compositionally biased region" description="Polar residues" evidence="1">
    <location>
        <begin position="1"/>
        <end position="11"/>
    </location>
</feature>
<reference evidence="2 3" key="1">
    <citation type="journal article" date="2007" name="Science">
        <title>The Chlamydomonas genome reveals the evolution of key animal and plant functions.</title>
        <authorList>
            <person name="Merchant S.S."/>
            <person name="Prochnik S.E."/>
            <person name="Vallon O."/>
            <person name="Harris E.H."/>
            <person name="Karpowicz S.J."/>
            <person name="Witman G.B."/>
            <person name="Terry A."/>
            <person name="Salamov A."/>
            <person name="Fritz-Laylin L.K."/>
            <person name="Marechal-Drouard L."/>
            <person name="Marshall W.F."/>
            <person name="Qu L.H."/>
            <person name="Nelson D.R."/>
            <person name="Sanderfoot A.A."/>
            <person name="Spalding M.H."/>
            <person name="Kapitonov V.V."/>
            <person name="Ren Q."/>
            <person name="Ferris P."/>
            <person name="Lindquist E."/>
            <person name="Shapiro H."/>
            <person name="Lucas S.M."/>
            <person name="Grimwood J."/>
            <person name="Schmutz J."/>
            <person name="Cardol P."/>
            <person name="Cerutti H."/>
            <person name="Chanfreau G."/>
            <person name="Chen C.L."/>
            <person name="Cognat V."/>
            <person name="Croft M.T."/>
            <person name="Dent R."/>
            <person name="Dutcher S."/>
            <person name="Fernandez E."/>
            <person name="Fukuzawa H."/>
            <person name="Gonzalez-Ballester D."/>
            <person name="Gonzalez-Halphen D."/>
            <person name="Hallmann A."/>
            <person name="Hanikenne M."/>
            <person name="Hippler M."/>
            <person name="Inwood W."/>
            <person name="Jabbari K."/>
            <person name="Kalanon M."/>
            <person name="Kuras R."/>
            <person name="Lefebvre P.A."/>
            <person name="Lemaire S.D."/>
            <person name="Lobanov A.V."/>
            <person name="Lohr M."/>
            <person name="Manuell A."/>
            <person name="Meier I."/>
            <person name="Mets L."/>
            <person name="Mittag M."/>
            <person name="Mittelmeier T."/>
            <person name="Moroney J.V."/>
            <person name="Moseley J."/>
            <person name="Napoli C."/>
            <person name="Nedelcu A.M."/>
            <person name="Niyogi K."/>
            <person name="Novoselov S.V."/>
            <person name="Paulsen I.T."/>
            <person name="Pazour G."/>
            <person name="Purton S."/>
            <person name="Ral J.P."/>
            <person name="Riano-Pachon D.M."/>
            <person name="Riekhof W."/>
            <person name="Rymarquis L."/>
            <person name="Schroda M."/>
            <person name="Stern D."/>
            <person name="Umen J."/>
            <person name="Willows R."/>
            <person name="Wilson N."/>
            <person name="Zimmer S.L."/>
            <person name="Allmer J."/>
            <person name="Balk J."/>
            <person name="Bisova K."/>
            <person name="Chen C.J."/>
            <person name="Elias M."/>
            <person name="Gendler K."/>
            <person name="Hauser C."/>
            <person name="Lamb M.R."/>
            <person name="Ledford H."/>
            <person name="Long J.C."/>
            <person name="Minagawa J."/>
            <person name="Page M.D."/>
            <person name="Pan J."/>
            <person name="Pootakham W."/>
            <person name="Roje S."/>
            <person name="Rose A."/>
            <person name="Stahlberg E."/>
            <person name="Terauchi A.M."/>
            <person name="Yang P."/>
            <person name="Ball S."/>
            <person name="Bowler C."/>
            <person name="Dieckmann C.L."/>
            <person name="Gladyshev V.N."/>
            <person name="Green P."/>
            <person name="Jorgensen R."/>
            <person name="Mayfield S."/>
            <person name="Mueller-Roeber B."/>
            <person name="Rajamani S."/>
            <person name="Sayre R.T."/>
            <person name="Brokstein P."/>
            <person name="Dubchak I."/>
            <person name="Goodstein D."/>
            <person name="Hornick L."/>
            <person name="Huang Y.W."/>
            <person name="Jhaveri J."/>
            <person name="Luo Y."/>
            <person name="Martinez D."/>
            <person name="Ngau W.C."/>
            <person name="Otillar B."/>
            <person name="Poliakov A."/>
            <person name="Porter A."/>
            <person name="Szajkowski L."/>
            <person name="Werner G."/>
            <person name="Zhou K."/>
            <person name="Grigoriev I.V."/>
            <person name="Rokhsar D.S."/>
            <person name="Grossman A.R."/>
        </authorList>
    </citation>
    <scope>NUCLEOTIDE SEQUENCE [LARGE SCALE GENOMIC DNA]</scope>
    <source>
        <strain evidence="3">CC-503</strain>
    </source>
</reference>
<proteinExistence type="predicted"/>
<dbReference type="EMBL" id="CM008965">
    <property type="protein sequence ID" value="PNW83912.1"/>
    <property type="molecule type" value="Genomic_DNA"/>
</dbReference>
<dbReference type="Proteomes" id="UP000006906">
    <property type="component" value="Chromosome 4"/>
</dbReference>
<dbReference type="KEGG" id="cre:CHLRE_04g215800v5"/>
<feature type="compositionally biased region" description="Low complexity" evidence="1">
    <location>
        <begin position="1019"/>
        <end position="1030"/>
    </location>
</feature>
<dbReference type="GeneID" id="5724246"/>
<feature type="compositionally biased region" description="Polar residues" evidence="1">
    <location>
        <begin position="1008"/>
        <end position="1018"/>
    </location>
</feature>
<dbReference type="OrthoDB" id="540980at2759"/>
<feature type="region of interest" description="Disordered" evidence="1">
    <location>
        <begin position="2324"/>
        <end position="2365"/>
    </location>
</feature>
<organism evidence="2 3">
    <name type="scientific">Chlamydomonas reinhardtii</name>
    <name type="common">Chlamydomonas smithii</name>
    <dbReference type="NCBI Taxonomy" id="3055"/>
    <lineage>
        <taxon>Eukaryota</taxon>
        <taxon>Viridiplantae</taxon>
        <taxon>Chlorophyta</taxon>
        <taxon>core chlorophytes</taxon>
        <taxon>Chlorophyceae</taxon>
        <taxon>CS clade</taxon>
        <taxon>Chlamydomonadales</taxon>
        <taxon>Chlamydomonadaceae</taxon>
        <taxon>Chlamydomonas</taxon>
    </lineage>
</organism>
<feature type="region of interest" description="Disordered" evidence="1">
    <location>
        <begin position="960"/>
        <end position="1075"/>
    </location>
</feature>
<feature type="compositionally biased region" description="Basic and acidic residues" evidence="1">
    <location>
        <begin position="159"/>
        <end position="175"/>
    </location>
</feature>
<feature type="compositionally biased region" description="Acidic residues" evidence="1">
    <location>
        <begin position="2352"/>
        <end position="2365"/>
    </location>
</feature>
<dbReference type="OMA" id="TWEEWIL"/>